<accession>A0A512B857</accession>
<dbReference type="Pfam" id="PF11751">
    <property type="entry name" value="PorP_SprF"/>
    <property type="match status" value="1"/>
</dbReference>
<dbReference type="Proteomes" id="UP000321513">
    <property type="component" value="Unassembled WGS sequence"/>
</dbReference>
<name>A0A512B857_9BACT</name>
<dbReference type="InterPro" id="IPR019861">
    <property type="entry name" value="PorP/SprF_Bacteroidetes"/>
</dbReference>
<dbReference type="AlphaFoldDB" id="A0A512B857"/>
<comment type="caution">
    <text evidence="2">The sequence shown here is derived from an EMBL/GenBank/DDBJ whole genome shotgun (WGS) entry which is preliminary data.</text>
</comment>
<organism evidence="2 3">
    <name type="scientific">Segetibacter aerophilus</name>
    <dbReference type="NCBI Taxonomy" id="670293"/>
    <lineage>
        <taxon>Bacteria</taxon>
        <taxon>Pseudomonadati</taxon>
        <taxon>Bacteroidota</taxon>
        <taxon>Chitinophagia</taxon>
        <taxon>Chitinophagales</taxon>
        <taxon>Chitinophagaceae</taxon>
        <taxon>Segetibacter</taxon>
    </lineage>
</organism>
<dbReference type="OrthoDB" id="626665at2"/>
<dbReference type="EMBL" id="BJYT01000001">
    <property type="protein sequence ID" value="GEO08146.1"/>
    <property type="molecule type" value="Genomic_DNA"/>
</dbReference>
<dbReference type="RefSeq" id="WP_147202166.1">
    <property type="nucleotide sequence ID" value="NZ_BJYT01000001.1"/>
</dbReference>
<evidence type="ECO:0000313" key="3">
    <source>
        <dbReference type="Proteomes" id="UP000321513"/>
    </source>
</evidence>
<keyword evidence="3" id="KW-1185">Reference proteome</keyword>
<protein>
    <submittedName>
        <fullName evidence="2">Membrane protein</fullName>
    </submittedName>
</protein>
<feature type="signal peptide" evidence="1">
    <location>
        <begin position="1"/>
        <end position="20"/>
    </location>
</feature>
<evidence type="ECO:0000313" key="2">
    <source>
        <dbReference type="EMBL" id="GEO08146.1"/>
    </source>
</evidence>
<proteinExistence type="predicted"/>
<gene>
    <name evidence="2" type="ORF">SAE01_06420</name>
</gene>
<reference evidence="2 3" key="1">
    <citation type="submission" date="2019-07" db="EMBL/GenBank/DDBJ databases">
        <title>Whole genome shotgun sequence of Segetibacter aerophilus NBRC 106135.</title>
        <authorList>
            <person name="Hosoyama A."/>
            <person name="Uohara A."/>
            <person name="Ohji S."/>
            <person name="Ichikawa N."/>
        </authorList>
    </citation>
    <scope>NUCLEOTIDE SEQUENCE [LARGE SCALE GENOMIC DNA]</scope>
    <source>
        <strain evidence="2 3">NBRC 106135</strain>
    </source>
</reference>
<evidence type="ECO:0000256" key="1">
    <source>
        <dbReference type="SAM" id="SignalP"/>
    </source>
</evidence>
<sequence length="340" mass="37555">MKRKVVLAIVTSFICFVPYAQQLPHYTQYVLNNFILNPAVAGIENYTDVKISHRHQWVGIDGAPVTTYLTIHGPIKKSDYARETATGFRAEGENPRGKAYWQNYEKADPHAGIGLTILNDRTGPLNRFSAYGTYAYHIGISSKTSLSAGISAGIKNTTLNAGKLSFDVPVDPAVAGSGYLNRLTPDMNAGIWLYSADYFAGLSAQNIIPSKIKFSEDTVKLAGGRQIPHMFLTAGYRFFVNDDVSFLPSALIKYVTSTPVSFDVNAKLQYRDFLWVGASMRYKDSWAAMAGLNISNAINIGYSYDITTSQLNTVSRGSHEIVVGFLLGNRFGDWCPRNLW</sequence>
<dbReference type="NCBIfam" id="TIGR03519">
    <property type="entry name" value="T9SS_PorP_fam"/>
    <property type="match status" value="1"/>
</dbReference>
<feature type="chain" id="PRO_5021722601" evidence="1">
    <location>
        <begin position="21"/>
        <end position="340"/>
    </location>
</feature>
<keyword evidence="1" id="KW-0732">Signal</keyword>